<dbReference type="GO" id="GO:0015074">
    <property type="term" value="P:DNA integration"/>
    <property type="evidence" value="ECO:0007669"/>
    <property type="project" value="UniProtKB-KW"/>
</dbReference>
<dbReference type="InterPro" id="IPR013762">
    <property type="entry name" value="Integrase-like_cat_sf"/>
</dbReference>
<evidence type="ECO:0000256" key="3">
    <source>
        <dbReference type="ARBA" id="ARBA00023125"/>
    </source>
</evidence>
<evidence type="ECO:0000256" key="5">
    <source>
        <dbReference type="PROSITE-ProRule" id="PRU01248"/>
    </source>
</evidence>
<dbReference type="Pfam" id="PF00589">
    <property type="entry name" value="Phage_integrase"/>
    <property type="match status" value="1"/>
</dbReference>
<evidence type="ECO:0000256" key="4">
    <source>
        <dbReference type="ARBA" id="ARBA00023172"/>
    </source>
</evidence>
<protein>
    <submittedName>
        <fullName evidence="8">Integrase</fullName>
    </submittedName>
</protein>
<evidence type="ECO:0000313" key="9">
    <source>
        <dbReference type="Proteomes" id="UP000644699"/>
    </source>
</evidence>
<dbReference type="InterPro" id="IPR004107">
    <property type="entry name" value="Integrase_SAM-like_N"/>
</dbReference>
<dbReference type="PROSITE" id="PS51900">
    <property type="entry name" value="CB"/>
    <property type="match status" value="1"/>
</dbReference>
<proteinExistence type="inferred from homology"/>
<feature type="domain" description="Tyr recombinase" evidence="6">
    <location>
        <begin position="108"/>
        <end position="287"/>
    </location>
</feature>
<evidence type="ECO:0000256" key="1">
    <source>
        <dbReference type="ARBA" id="ARBA00008857"/>
    </source>
</evidence>
<name>A0A916ZJZ9_9HYPH</name>
<dbReference type="PANTHER" id="PTHR30349">
    <property type="entry name" value="PHAGE INTEGRASE-RELATED"/>
    <property type="match status" value="1"/>
</dbReference>
<dbReference type="GO" id="GO:0006310">
    <property type="term" value="P:DNA recombination"/>
    <property type="evidence" value="ECO:0007669"/>
    <property type="project" value="UniProtKB-KW"/>
</dbReference>
<dbReference type="InterPro" id="IPR044068">
    <property type="entry name" value="CB"/>
</dbReference>
<sequence length="303" mass="33686">MTTSLVPAATSISPLRQRLIADMTMRRFSAETQRNYLRDVGRLASFLGRSPDTASAEDLRRFQIALQEAGLGVPTMNAIVSALRFFFVHTIDRPDLARKLVRLRYPRSLPDVLSPDEMRRLLGATVCLKHLAALSVAYGAGLRVAEVASLKVGDIDSTRMLLRVERGKGGRDRNAMLSADLLALLREWWIEGHRQGILHREGWLFPGQSWDRPISTRQLHRIVVEAARAAAIPKRVGPHTLRHSFATHLLEDGVDIRVIQVLLGHAKLDTTALYAKVAVRTVRAVVSPLDRLALVPREEASPG</sequence>
<accession>A0A916ZJZ9</accession>
<dbReference type="InterPro" id="IPR010998">
    <property type="entry name" value="Integrase_recombinase_N"/>
</dbReference>
<dbReference type="Gene3D" id="1.10.443.10">
    <property type="entry name" value="Intergrase catalytic core"/>
    <property type="match status" value="1"/>
</dbReference>
<comment type="caution">
    <text evidence="8">The sequence shown here is derived from an EMBL/GenBank/DDBJ whole genome shotgun (WGS) entry which is preliminary data.</text>
</comment>
<dbReference type="SUPFAM" id="SSF56349">
    <property type="entry name" value="DNA breaking-rejoining enzymes"/>
    <property type="match status" value="1"/>
</dbReference>
<reference evidence="8" key="1">
    <citation type="journal article" date="2014" name="Int. J. Syst. Evol. Microbiol.">
        <title>Complete genome sequence of Corynebacterium casei LMG S-19264T (=DSM 44701T), isolated from a smear-ripened cheese.</title>
        <authorList>
            <consortium name="US DOE Joint Genome Institute (JGI-PGF)"/>
            <person name="Walter F."/>
            <person name="Albersmeier A."/>
            <person name="Kalinowski J."/>
            <person name="Ruckert C."/>
        </authorList>
    </citation>
    <scope>NUCLEOTIDE SEQUENCE</scope>
    <source>
        <strain evidence="8">CGMCC 1.15367</strain>
    </source>
</reference>
<dbReference type="InterPro" id="IPR011010">
    <property type="entry name" value="DNA_brk_join_enz"/>
</dbReference>
<evidence type="ECO:0000259" key="7">
    <source>
        <dbReference type="PROSITE" id="PS51900"/>
    </source>
</evidence>
<dbReference type="AlphaFoldDB" id="A0A916ZJZ9"/>
<keyword evidence="2" id="KW-0229">DNA integration</keyword>
<dbReference type="PROSITE" id="PS51898">
    <property type="entry name" value="TYR_RECOMBINASE"/>
    <property type="match status" value="1"/>
</dbReference>
<feature type="domain" description="Core-binding (CB)" evidence="7">
    <location>
        <begin position="10"/>
        <end position="91"/>
    </location>
</feature>
<dbReference type="InterPro" id="IPR002104">
    <property type="entry name" value="Integrase_catalytic"/>
</dbReference>
<evidence type="ECO:0000256" key="2">
    <source>
        <dbReference type="ARBA" id="ARBA00022908"/>
    </source>
</evidence>
<dbReference type="InterPro" id="IPR050090">
    <property type="entry name" value="Tyrosine_recombinase_XerCD"/>
</dbReference>
<keyword evidence="3 5" id="KW-0238">DNA-binding</keyword>
<dbReference type="Proteomes" id="UP000644699">
    <property type="component" value="Unassembled WGS sequence"/>
</dbReference>
<dbReference type="Pfam" id="PF13495">
    <property type="entry name" value="Phage_int_SAM_4"/>
    <property type="match status" value="1"/>
</dbReference>
<comment type="similarity">
    <text evidence="1">Belongs to the 'phage' integrase family.</text>
</comment>
<dbReference type="GO" id="GO:0003677">
    <property type="term" value="F:DNA binding"/>
    <property type="evidence" value="ECO:0007669"/>
    <property type="project" value="UniProtKB-UniRule"/>
</dbReference>
<evidence type="ECO:0000313" key="8">
    <source>
        <dbReference type="EMBL" id="GGE00430.1"/>
    </source>
</evidence>
<keyword evidence="4" id="KW-0233">DNA recombination</keyword>
<dbReference type="Gene3D" id="1.10.150.130">
    <property type="match status" value="1"/>
</dbReference>
<reference evidence="8" key="2">
    <citation type="submission" date="2020-09" db="EMBL/GenBank/DDBJ databases">
        <authorList>
            <person name="Sun Q."/>
            <person name="Zhou Y."/>
        </authorList>
    </citation>
    <scope>NUCLEOTIDE SEQUENCE</scope>
    <source>
        <strain evidence="8">CGMCC 1.15367</strain>
    </source>
</reference>
<organism evidence="8 9">
    <name type="scientific">Aureimonas endophytica</name>
    <dbReference type="NCBI Taxonomy" id="2027858"/>
    <lineage>
        <taxon>Bacteria</taxon>
        <taxon>Pseudomonadati</taxon>
        <taxon>Pseudomonadota</taxon>
        <taxon>Alphaproteobacteria</taxon>
        <taxon>Hyphomicrobiales</taxon>
        <taxon>Aurantimonadaceae</taxon>
        <taxon>Aureimonas</taxon>
    </lineage>
</organism>
<keyword evidence="9" id="KW-1185">Reference proteome</keyword>
<evidence type="ECO:0000259" key="6">
    <source>
        <dbReference type="PROSITE" id="PS51898"/>
    </source>
</evidence>
<gene>
    <name evidence="8" type="ORF">GCM10011390_19060</name>
</gene>
<dbReference type="EMBL" id="BMIQ01000002">
    <property type="protein sequence ID" value="GGE00430.1"/>
    <property type="molecule type" value="Genomic_DNA"/>
</dbReference>
<dbReference type="PANTHER" id="PTHR30349:SF64">
    <property type="entry name" value="PROPHAGE INTEGRASE INTD-RELATED"/>
    <property type="match status" value="1"/>
</dbReference>
<dbReference type="RefSeq" id="WP_188907978.1">
    <property type="nucleotide sequence ID" value="NZ_BMIQ01000002.1"/>
</dbReference>